<dbReference type="EnsemblPlants" id="Zm00001eb253920_T001">
    <property type="protein sequence ID" value="Zm00001eb253920_P001"/>
    <property type="gene ID" value="Zm00001eb253920"/>
</dbReference>
<evidence type="ECO:0000256" key="1">
    <source>
        <dbReference type="SAM" id="MobiDB-lite"/>
    </source>
</evidence>
<evidence type="ECO:0000313" key="2">
    <source>
        <dbReference type="EnsemblPlants" id="Zm00001eb253920_P001"/>
    </source>
</evidence>
<protein>
    <submittedName>
        <fullName evidence="2">Uncharacterized protein</fullName>
    </submittedName>
</protein>
<dbReference type="InParanoid" id="A0A804PMB2"/>
<dbReference type="AlphaFoldDB" id="A0A804PMB2"/>
<reference evidence="2" key="3">
    <citation type="submission" date="2021-05" db="UniProtKB">
        <authorList>
            <consortium name="EnsemblPlants"/>
        </authorList>
    </citation>
    <scope>IDENTIFICATION</scope>
    <source>
        <strain evidence="2">cv. B73</strain>
    </source>
</reference>
<accession>A0A804PMB2</accession>
<organism evidence="2 3">
    <name type="scientific">Zea mays</name>
    <name type="common">Maize</name>
    <dbReference type="NCBI Taxonomy" id="4577"/>
    <lineage>
        <taxon>Eukaryota</taxon>
        <taxon>Viridiplantae</taxon>
        <taxon>Streptophyta</taxon>
        <taxon>Embryophyta</taxon>
        <taxon>Tracheophyta</taxon>
        <taxon>Spermatophyta</taxon>
        <taxon>Magnoliopsida</taxon>
        <taxon>Liliopsida</taxon>
        <taxon>Poales</taxon>
        <taxon>Poaceae</taxon>
        <taxon>PACMAD clade</taxon>
        <taxon>Panicoideae</taxon>
        <taxon>Andropogonodae</taxon>
        <taxon>Andropogoneae</taxon>
        <taxon>Tripsacinae</taxon>
        <taxon>Zea</taxon>
    </lineage>
</organism>
<proteinExistence type="predicted"/>
<feature type="region of interest" description="Disordered" evidence="1">
    <location>
        <begin position="19"/>
        <end position="70"/>
    </location>
</feature>
<reference evidence="3" key="1">
    <citation type="journal article" date="2009" name="Science">
        <title>The B73 maize genome: complexity, diversity, and dynamics.</title>
        <authorList>
            <person name="Schnable P.S."/>
            <person name="Ware D."/>
            <person name="Fulton R.S."/>
            <person name="Stein J.C."/>
            <person name="Wei F."/>
            <person name="Pasternak S."/>
            <person name="Liang C."/>
            <person name="Zhang J."/>
            <person name="Fulton L."/>
            <person name="Graves T.A."/>
            <person name="Minx P."/>
            <person name="Reily A.D."/>
            <person name="Courtney L."/>
            <person name="Kruchowski S.S."/>
            <person name="Tomlinson C."/>
            <person name="Strong C."/>
            <person name="Delehaunty K."/>
            <person name="Fronick C."/>
            <person name="Courtney B."/>
            <person name="Rock S.M."/>
            <person name="Belter E."/>
            <person name="Du F."/>
            <person name="Kim K."/>
            <person name="Abbott R.M."/>
            <person name="Cotton M."/>
            <person name="Levy A."/>
            <person name="Marchetto P."/>
            <person name="Ochoa K."/>
            <person name="Jackson S.M."/>
            <person name="Gillam B."/>
            <person name="Chen W."/>
            <person name="Yan L."/>
            <person name="Higginbotham J."/>
            <person name="Cardenas M."/>
            <person name="Waligorski J."/>
            <person name="Applebaum E."/>
            <person name="Phelps L."/>
            <person name="Falcone J."/>
            <person name="Kanchi K."/>
            <person name="Thane T."/>
            <person name="Scimone A."/>
            <person name="Thane N."/>
            <person name="Henke J."/>
            <person name="Wang T."/>
            <person name="Ruppert J."/>
            <person name="Shah N."/>
            <person name="Rotter K."/>
            <person name="Hodges J."/>
            <person name="Ingenthron E."/>
            <person name="Cordes M."/>
            <person name="Kohlberg S."/>
            <person name="Sgro J."/>
            <person name="Delgado B."/>
            <person name="Mead K."/>
            <person name="Chinwalla A."/>
            <person name="Leonard S."/>
            <person name="Crouse K."/>
            <person name="Collura K."/>
            <person name="Kudrna D."/>
            <person name="Currie J."/>
            <person name="He R."/>
            <person name="Angelova A."/>
            <person name="Rajasekar S."/>
            <person name="Mueller T."/>
            <person name="Lomeli R."/>
            <person name="Scara G."/>
            <person name="Ko A."/>
            <person name="Delaney K."/>
            <person name="Wissotski M."/>
            <person name="Lopez G."/>
            <person name="Campos D."/>
            <person name="Braidotti M."/>
            <person name="Ashley E."/>
            <person name="Golser W."/>
            <person name="Kim H."/>
            <person name="Lee S."/>
            <person name="Lin J."/>
            <person name="Dujmic Z."/>
            <person name="Kim W."/>
            <person name="Talag J."/>
            <person name="Zuccolo A."/>
            <person name="Fan C."/>
            <person name="Sebastian A."/>
            <person name="Kramer M."/>
            <person name="Spiegel L."/>
            <person name="Nascimento L."/>
            <person name="Zutavern T."/>
            <person name="Miller B."/>
            <person name="Ambroise C."/>
            <person name="Muller S."/>
            <person name="Spooner W."/>
            <person name="Narechania A."/>
            <person name="Ren L."/>
            <person name="Wei S."/>
            <person name="Kumari S."/>
            <person name="Faga B."/>
            <person name="Levy M.J."/>
            <person name="McMahan L."/>
            <person name="Van Buren P."/>
            <person name="Vaughn M.W."/>
            <person name="Ying K."/>
            <person name="Yeh C.-T."/>
            <person name="Emrich S.J."/>
            <person name="Jia Y."/>
            <person name="Kalyanaraman A."/>
            <person name="Hsia A.-P."/>
            <person name="Barbazuk W.B."/>
            <person name="Baucom R.S."/>
            <person name="Brutnell T.P."/>
            <person name="Carpita N.C."/>
            <person name="Chaparro C."/>
            <person name="Chia J.-M."/>
            <person name="Deragon J.-M."/>
            <person name="Estill J.C."/>
            <person name="Fu Y."/>
            <person name="Jeddeloh J.A."/>
            <person name="Han Y."/>
            <person name="Lee H."/>
            <person name="Li P."/>
            <person name="Lisch D.R."/>
            <person name="Liu S."/>
            <person name="Liu Z."/>
            <person name="Nagel D.H."/>
            <person name="McCann M.C."/>
            <person name="SanMiguel P."/>
            <person name="Myers A.M."/>
            <person name="Nettleton D."/>
            <person name="Nguyen J."/>
            <person name="Penning B.W."/>
            <person name="Ponnala L."/>
            <person name="Schneider K.L."/>
            <person name="Schwartz D.C."/>
            <person name="Sharma A."/>
            <person name="Soderlund C."/>
            <person name="Springer N.M."/>
            <person name="Sun Q."/>
            <person name="Wang H."/>
            <person name="Waterman M."/>
            <person name="Westerman R."/>
            <person name="Wolfgruber T.K."/>
            <person name="Yang L."/>
            <person name="Yu Y."/>
            <person name="Zhang L."/>
            <person name="Zhou S."/>
            <person name="Zhu Q."/>
            <person name="Bennetzen J.L."/>
            <person name="Dawe R.K."/>
            <person name="Jiang J."/>
            <person name="Jiang N."/>
            <person name="Presting G.G."/>
            <person name="Wessler S.R."/>
            <person name="Aluru S."/>
            <person name="Martienssen R.A."/>
            <person name="Clifton S.W."/>
            <person name="McCombie W.R."/>
            <person name="Wing R.A."/>
            <person name="Wilson R.K."/>
        </authorList>
    </citation>
    <scope>NUCLEOTIDE SEQUENCE [LARGE SCALE GENOMIC DNA]</scope>
    <source>
        <strain evidence="3">cv. B73</strain>
    </source>
</reference>
<reference evidence="2" key="2">
    <citation type="submission" date="2019-07" db="EMBL/GenBank/DDBJ databases">
        <authorList>
            <person name="Seetharam A."/>
            <person name="Woodhouse M."/>
            <person name="Cannon E."/>
        </authorList>
    </citation>
    <scope>NUCLEOTIDE SEQUENCE [LARGE SCALE GENOMIC DNA]</scope>
    <source>
        <strain evidence="2">cv. B73</strain>
    </source>
</reference>
<name>A0A804PMB2_MAIZE</name>
<dbReference type="Gramene" id="Zm00001eb253920_T001">
    <property type="protein sequence ID" value="Zm00001eb253920_P001"/>
    <property type="gene ID" value="Zm00001eb253920"/>
</dbReference>
<sequence length="70" mass="7740">MYRREEGWRRRRRAWRAPAVRAGEGAGAQGRPGLAIRLLPPPHQDPPSAAVSGEPPLWSSFRRTAPSAGR</sequence>
<dbReference type="Proteomes" id="UP000007305">
    <property type="component" value="Chromosome 5"/>
</dbReference>
<evidence type="ECO:0000313" key="3">
    <source>
        <dbReference type="Proteomes" id="UP000007305"/>
    </source>
</evidence>
<keyword evidence="3" id="KW-1185">Reference proteome</keyword>